<sequence>MTEQPTNARSPRPAPVRASSGFTLLELMVVIIIIGIVTAIALPNFRIMTINNRLSGGANEVLAGMQLARMEALRRNTRVVVCPSTNGTTCAGTNWGRHIAFVDTDRNGEVGAADTLLRETTVEVPAQVQVSAAISGATPAHRITFRPDGLARPGNARTILAGTVQVCVPATQPPNNARLVRLSGSRVSVAPPAASAACAAPANL</sequence>
<evidence type="ECO:0000256" key="5">
    <source>
        <dbReference type="ARBA" id="ARBA00022519"/>
    </source>
</evidence>
<evidence type="ECO:0000256" key="11">
    <source>
        <dbReference type="SAM" id="Phobius"/>
    </source>
</evidence>
<keyword evidence="14" id="KW-1185">Reference proteome</keyword>
<dbReference type="PROSITE" id="PS00409">
    <property type="entry name" value="PROKAR_NTER_METHYL"/>
    <property type="match status" value="1"/>
</dbReference>
<comment type="subcellular location">
    <subcellularLocation>
        <location evidence="1">Cell inner membrane</location>
        <topology evidence="1">Single-pass membrane protein</topology>
    </subcellularLocation>
</comment>
<dbReference type="Gene3D" id="3.55.40.10">
    <property type="entry name" value="minor pseudopilin epsh domain"/>
    <property type="match status" value="1"/>
</dbReference>
<evidence type="ECO:0000256" key="2">
    <source>
        <dbReference type="ARBA" id="ARBA00021549"/>
    </source>
</evidence>
<keyword evidence="8 11" id="KW-0472">Membrane</keyword>
<name>A0A091B5V4_9GAMM</name>
<dbReference type="OrthoDB" id="6039229at2"/>
<dbReference type="Pfam" id="PF07963">
    <property type="entry name" value="N_methyl"/>
    <property type="match status" value="1"/>
</dbReference>
<comment type="caution">
    <text evidence="13">The sequence shown here is derived from an EMBL/GenBank/DDBJ whole genome shotgun (WGS) entry which is preliminary data.</text>
</comment>
<evidence type="ECO:0000256" key="3">
    <source>
        <dbReference type="ARBA" id="ARBA00022475"/>
    </source>
</evidence>
<evidence type="ECO:0000256" key="8">
    <source>
        <dbReference type="ARBA" id="ARBA00023136"/>
    </source>
</evidence>
<dbReference type="eggNOG" id="COG4970">
    <property type="taxonomic scope" value="Bacteria"/>
</dbReference>
<dbReference type="InterPro" id="IPR022346">
    <property type="entry name" value="T2SS_GspH"/>
</dbReference>
<evidence type="ECO:0000313" key="14">
    <source>
        <dbReference type="Proteomes" id="UP000029393"/>
    </source>
</evidence>
<proteinExistence type="inferred from homology"/>
<protein>
    <recommendedName>
        <fullName evidence="2">Type II secretion system protein H</fullName>
    </recommendedName>
    <alternativeName>
        <fullName evidence="10">General secretion pathway protein H</fullName>
    </alternativeName>
</protein>
<evidence type="ECO:0000256" key="7">
    <source>
        <dbReference type="ARBA" id="ARBA00022989"/>
    </source>
</evidence>
<evidence type="ECO:0000256" key="10">
    <source>
        <dbReference type="ARBA" id="ARBA00030775"/>
    </source>
</evidence>
<organism evidence="13 14">
    <name type="scientific">Arenimonas metalli CF5-1</name>
    <dbReference type="NCBI Taxonomy" id="1384056"/>
    <lineage>
        <taxon>Bacteria</taxon>
        <taxon>Pseudomonadati</taxon>
        <taxon>Pseudomonadota</taxon>
        <taxon>Gammaproteobacteria</taxon>
        <taxon>Lysobacterales</taxon>
        <taxon>Lysobacteraceae</taxon>
        <taxon>Arenimonas</taxon>
    </lineage>
</organism>
<keyword evidence="7 11" id="KW-1133">Transmembrane helix</keyword>
<keyword evidence="4" id="KW-0488">Methylation</keyword>
<keyword evidence="6 11" id="KW-0812">Transmembrane</keyword>
<dbReference type="GO" id="GO:0015627">
    <property type="term" value="C:type II protein secretion system complex"/>
    <property type="evidence" value="ECO:0007669"/>
    <property type="project" value="InterPro"/>
</dbReference>
<dbReference type="RefSeq" id="WP_052575030.1">
    <property type="nucleotide sequence ID" value="NZ_AVCK01000004.1"/>
</dbReference>
<reference evidence="13 14" key="1">
    <citation type="submission" date="2013-09" db="EMBL/GenBank/DDBJ databases">
        <title>Genome sequencing of Arenimonas metalli.</title>
        <authorList>
            <person name="Chen F."/>
            <person name="Wang G."/>
        </authorList>
    </citation>
    <scope>NUCLEOTIDE SEQUENCE [LARGE SCALE GENOMIC DNA]</scope>
    <source>
        <strain evidence="13 14">CF5-1</strain>
    </source>
</reference>
<dbReference type="InterPro" id="IPR012902">
    <property type="entry name" value="N_methyl_site"/>
</dbReference>
<gene>
    <name evidence="13" type="ORF">N787_07345</name>
</gene>
<dbReference type="GO" id="GO:0005886">
    <property type="term" value="C:plasma membrane"/>
    <property type="evidence" value="ECO:0007669"/>
    <property type="project" value="UniProtKB-SubCell"/>
</dbReference>
<comment type="similarity">
    <text evidence="9">Belongs to the GSP H family.</text>
</comment>
<evidence type="ECO:0000256" key="4">
    <source>
        <dbReference type="ARBA" id="ARBA00022481"/>
    </source>
</evidence>
<dbReference type="Proteomes" id="UP000029393">
    <property type="component" value="Unassembled WGS sequence"/>
</dbReference>
<dbReference type="SUPFAM" id="SSF54523">
    <property type="entry name" value="Pili subunits"/>
    <property type="match status" value="1"/>
</dbReference>
<keyword evidence="3" id="KW-1003">Cell membrane</keyword>
<dbReference type="GO" id="GO:0015628">
    <property type="term" value="P:protein secretion by the type II secretion system"/>
    <property type="evidence" value="ECO:0007669"/>
    <property type="project" value="InterPro"/>
</dbReference>
<evidence type="ECO:0000256" key="1">
    <source>
        <dbReference type="ARBA" id="ARBA00004377"/>
    </source>
</evidence>
<evidence type="ECO:0000256" key="6">
    <source>
        <dbReference type="ARBA" id="ARBA00022692"/>
    </source>
</evidence>
<dbReference type="STRING" id="1384056.N787_07345"/>
<feature type="transmembrane region" description="Helical" evidence="11">
    <location>
        <begin position="20"/>
        <end position="45"/>
    </location>
</feature>
<dbReference type="AlphaFoldDB" id="A0A091B5V4"/>
<dbReference type="InterPro" id="IPR045584">
    <property type="entry name" value="Pilin-like"/>
</dbReference>
<dbReference type="NCBIfam" id="TIGR02532">
    <property type="entry name" value="IV_pilin_GFxxxE"/>
    <property type="match status" value="1"/>
</dbReference>
<keyword evidence="5" id="KW-0997">Cell inner membrane</keyword>
<evidence type="ECO:0000313" key="13">
    <source>
        <dbReference type="EMBL" id="KFN48003.1"/>
    </source>
</evidence>
<evidence type="ECO:0000256" key="9">
    <source>
        <dbReference type="ARBA" id="ARBA00025772"/>
    </source>
</evidence>
<feature type="domain" description="General secretion pathway GspH" evidence="12">
    <location>
        <begin position="58"/>
        <end position="184"/>
    </location>
</feature>
<dbReference type="Pfam" id="PF12019">
    <property type="entry name" value="GspH"/>
    <property type="match status" value="1"/>
</dbReference>
<dbReference type="PATRIC" id="fig|1384056.3.peg.345"/>
<dbReference type="EMBL" id="AVCK01000004">
    <property type="protein sequence ID" value="KFN48003.1"/>
    <property type="molecule type" value="Genomic_DNA"/>
</dbReference>
<evidence type="ECO:0000259" key="12">
    <source>
        <dbReference type="Pfam" id="PF12019"/>
    </source>
</evidence>
<accession>A0A091B5V4</accession>